<dbReference type="AlphaFoldDB" id="A0A4Y7WKR1"/>
<reference evidence="2 3" key="1">
    <citation type="submission" date="2019-03" db="EMBL/GenBank/DDBJ databases">
        <authorList>
            <person name="Liu G."/>
        </authorList>
    </citation>
    <scope>NUCLEOTIDE SEQUENCE [LARGE SCALE GENOMIC DNA]</scope>
    <source>
        <strain evidence="2 3">DSM 19099</strain>
    </source>
</reference>
<accession>A0A4Y7WKR1</accession>
<dbReference type="RefSeq" id="WP_134258747.1">
    <property type="nucleotide sequence ID" value="NZ_LDIM01000006.1"/>
</dbReference>
<feature type="domain" description="IrrE N-terminal-like" evidence="1">
    <location>
        <begin position="47"/>
        <end position="151"/>
    </location>
</feature>
<evidence type="ECO:0000313" key="2">
    <source>
        <dbReference type="EMBL" id="TES49133.1"/>
    </source>
</evidence>
<proteinExistence type="predicted"/>
<dbReference type="Proteomes" id="UP000298210">
    <property type="component" value="Unassembled WGS sequence"/>
</dbReference>
<evidence type="ECO:0000313" key="3">
    <source>
        <dbReference type="Proteomes" id="UP000298210"/>
    </source>
</evidence>
<dbReference type="Pfam" id="PF06114">
    <property type="entry name" value="Peptidase_M78"/>
    <property type="match status" value="1"/>
</dbReference>
<evidence type="ECO:0000259" key="1">
    <source>
        <dbReference type="Pfam" id="PF06114"/>
    </source>
</evidence>
<dbReference type="EMBL" id="SNUX01000002">
    <property type="protein sequence ID" value="TES49133.1"/>
    <property type="molecule type" value="Genomic_DNA"/>
</dbReference>
<protein>
    <submittedName>
        <fullName evidence="2">ImmA/IrrE family metallo-endopeptidase</fullName>
    </submittedName>
</protein>
<gene>
    <name evidence="2" type="ORF">E2L03_06515</name>
</gene>
<comment type="caution">
    <text evidence="2">The sequence shown here is derived from an EMBL/GenBank/DDBJ whole genome shotgun (WGS) entry which is preliminary data.</text>
</comment>
<name>A0A4Y7WKR1_9BACI</name>
<sequence length="210" mass="24775">MLSLYSKTPIEQWLEEFYKEHHILSPNDLDIYKIAESLNIVIEKSSGPDRSIWDDEHKIAIIFLHNDHSHIQKREIFFHELCHPLRHCGSQENMYSEEFLMMQEVQAEQFQLYASMPFFMVSEYCHQIDHLAAILANEFHVSIELAETRLKQIEARIQGAESVQRFNDVIQEQPVPNSYKTVAKKVVPHHAKSLVEKALFQKQKKEMTRQ</sequence>
<dbReference type="InterPro" id="IPR010359">
    <property type="entry name" value="IrrE_HExxH"/>
</dbReference>
<organism evidence="2 3">
    <name type="scientific">Shouchella lehensis</name>
    <dbReference type="NCBI Taxonomy" id="300825"/>
    <lineage>
        <taxon>Bacteria</taxon>
        <taxon>Bacillati</taxon>
        <taxon>Bacillota</taxon>
        <taxon>Bacilli</taxon>
        <taxon>Bacillales</taxon>
        <taxon>Bacillaceae</taxon>
        <taxon>Shouchella</taxon>
    </lineage>
</organism>